<dbReference type="PROSITE" id="PS51932">
    <property type="entry name" value="BMV"/>
    <property type="match status" value="1"/>
</dbReference>
<keyword evidence="2" id="KW-1283">Bacterial microcompartment</keyword>
<proteinExistence type="predicted"/>
<dbReference type="Gene3D" id="2.40.50.220">
    <property type="entry name" value="EutN/Ccml"/>
    <property type="match status" value="1"/>
</dbReference>
<evidence type="ECO:0000256" key="1">
    <source>
        <dbReference type="ARBA" id="ARBA00024322"/>
    </source>
</evidence>
<evidence type="ECO:0000256" key="2">
    <source>
        <dbReference type="ARBA" id="ARBA00024446"/>
    </source>
</evidence>
<evidence type="ECO:0000313" key="3">
    <source>
        <dbReference type="EMBL" id="TMQ72571.1"/>
    </source>
</evidence>
<accession>A0A538U9J1</accession>
<comment type="subcellular location">
    <subcellularLocation>
        <location evidence="1">Bacterial microcompartment</location>
    </subcellularLocation>
</comment>
<gene>
    <name evidence="3" type="ORF">E6K81_07060</name>
</gene>
<protein>
    <recommendedName>
        <fullName evidence="5">Ethanolamine utilization protein EutN</fullName>
    </recommendedName>
</protein>
<dbReference type="PANTHER" id="PTHR36539">
    <property type="entry name" value="ETHANOLAMINE UTILIZATION PROTEIN EUTN"/>
    <property type="match status" value="1"/>
</dbReference>
<dbReference type="InterPro" id="IPR036677">
    <property type="entry name" value="EutN_CcmL_sf"/>
</dbReference>
<dbReference type="GO" id="GO:0031469">
    <property type="term" value="C:bacterial microcompartment"/>
    <property type="evidence" value="ECO:0007669"/>
    <property type="project" value="UniProtKB-SubCell"/>
</dbReference>
<evidence type="ECO:0000313" key="4">
    <source>
        <dbReference type="Proteomes" id="UP000319771"/>
    </source>
</evidence>
<dbReference type="EMBL" id="VBPB01000103">
    <property type="protein sequence ID" value="TMQ72571.1"/>
    <property type="molecule type" value="Genomic_DNA"/>
</dbReference>
<dbReference type="Proteomes" id="UP000319771">
    <property type="component" value="Unassembled WGS sequence"/>
</dbReference>
<evidence type="ECO:0008006" key="5">
    <source>
        <dbReference type="Google" id="ProtNLM"/>
    </source>
</evidence>
<dbReference type="SUPFAM" id="SSF159133">
    <property type="entry name" value="EutN/CcmL-like"/>
    <property type="match status" value="1"/>
</dbReference>
<sequence>MFLKLLIVQPLTGEGVPTGRPTIAVDVVDAGVGDHVLVVDEGNSAAQALAQPRGPVRTVVVGVVDEVARD</sequence>
<reference evidence="3 4" key="1">
    <citation type="journal article" date="2019" name="Nat. Microbiol.">
        <title>Mediterranean grassland soil C-N compound turnover is dependent on rainfall and depth, and is mediated by genomically divergent microorganisms.</title>
        <authorList>
            <person name="Diamond S."/>
            <person name="Andeer P.F."/>
            <person name="Li Z."/>
            <person name="Crits-Christoph A."/>
            <person name="Burstein D."/>
            <person name="Anantharaman K."/>
            <person name="Lane K.R."/>
            <person name="Thomas B.C."/>
            <person name="Pan C."/>
            <person name="Northen T.R."/>
            <person name="Banfield J.F."/>
        </authorList>
    </citation>
    <scope>NUCLEOTIDE SEQUENCE [LARGE SCALE GENOMIC DNA]</scope>
    <source>
        <strain evidence="3">WS_11</strain>
    </source>
</reference>
<comment type="caution">
    <text evidence="3">The sequence shown here is derived from an EMBL/GenBank/DDBJ whole genome shotgun (WGS) entry which is preliminary data.</text>
</comment>
<dbReference type="InterPro" id="IPR004992">
    <property type="entry name" value="EutN_CcmL"/>
</dbReference>
<dbReference type="Pfam" id="PF03319">
    <property type="entry name" value="EutN_CcmL"/>
    <property type="match status" value="1"/>
</dbReference>
<organism evidence="3 4">
    <name type="scientific">Eiseniibacteriota bacterium</name>
    <dbReference type="NCBI Taxonomy" id="2212470"/>
    <lineage>
        <taxon>Bacteria</taxon>
        <taxon>Candidatus Eiseniibacteriota</taxon>
    </lineage>
</organism>
<name>A0A538U9J1_UNCEI</name>
<dbReference type="AlphaFoldDB" id="A0A538U9J1"/>